<dbReference type="EMBL" id="CP033433">
    <property type="protein sequence ID" value="AYQ71338.1"/>
    <property type="molecule type" value="Genomic_DNA"/>
</dbReference>
<protein>
    <submittedName>
        <fullName evidence="3">Sporulation protein YunB</fullName>
    </submittedName>
</protein>
<feature type="compositionally biased region" description="Basic residues" evidence="1">
    <location>
        <begin position="21"/>
        <end position="31"/>
    </location>
</feature>
<dbReference type="InterPro" id="IPR014197">
    <property type="entry name" value="Sporulation_prot_YunB"/>
</dbReference>
<feature type="region of interest" description="Disordered" evidence="1">
    <location>
        <begin position="17"/>
        <end position="49"/>
    </location>
</feature>
<feature type="region of interest" description="Disordered" evidence="1">
    <location>
        <begin position="265"/>
        <end position="295"/>
    </location>
</feature>
<accession>A0A3G3JSZ3</accession>
<dbReference type="Proteomes" id="UP000269097">
    <property type="component" value="Chromosome"/>
</dbReference>
<dbReference type="KEGG" id="coh:EAV92_01265"/>
<feature type="transmembrane region" description="Helical" evidence="2">
    <location>
        <begin position="60"/>
        <end position="79"/>
    </location>
</feature>
<feature type="compositionally biased region" description="Low complexity" evidence="1">
    <location>
        <begin position="269"/>
        <end position="285"/>
    </location>
</feature>
<name>A0A3G3JSZ3_9BACL</name>
<keyword evidence="2" id="KW-1133">Transmembrane helix</keyword>
<evidence type="ECO:0000313" key="4">
    <source>
        <dbReference type="Proteomes" id="UP000269097"/>
    </source>
</evidence>
<dbReference type="NCBIfam" id="TIGR02832">
    <property type="entry name" value="spo_yunB"/>
    <property type="match status" value="1"/>
</dbReference>
<evidence type="ECO:0000256" key="2">
    <source>
        <dbReference type="SAM" id="Phobius"/>
    </source>
</evidence>
<reference evidence="3 4" key="1">
    <citation type="submission" date="2018-10" db="EMBL/GenBank/DDBJ databases">
        <title>Genome Sequence of Cohnella sp.</title>
        <authorList>
            <person name="Srinivasan S."/>
            <person name="Kim M.K."/>
        </authorList>
    </citation>
    <scope>NUCLEOTIDE SEQUENCE [LARGE SCALE GENOMIC DNA]</scope>
    <source>
        <strain evidence="3 4">18JY8-7</strain>
    </source>
</reference>
<evidence type="ECO:0000256" key="1">
    <source>
        <dbReference type="SAM" id="MobiDB-lite"/>
    </source>
</evidence>
<sequence length="295" mass="32632">MRRRWGRTFPLAKNWTAPKPAPRRWGGRRWGPKPSVSAGGYSSKGWTPRRPRRRLKRRQIWIIVALLFVFAMIQTFVFFDKQLKGPLLFLAQVRIKQMATEAINTAITQEIADTADADKMIQWKMGQDGKVTGFLIDYKEQMKLTSRTVRIVEQVLKQKEDVPEHIPIGHALNSPLLSSFGPSVSVSFHPASAVQAEVDTRQTETAINMLLVEVFIRIRTEIAVVIPFDQAPQTLETEIPLSYALVVGNVPMYYYDGKGNPVGQSAGNAPSITLPAPSAAPSSEPAAHDGAGASG</sequence>
<keyword evidence="2" id="KW-0812">Transmembrane</keyword>
<proteinExistence type="predicted"/>
<dbReference type="RefSeq" id="WP_123039402.1">
    <property type="nucleotide sequence ID" value="NZ_CP033433.1"/>
</dbReference>
<keyword evidence="4" id="KW-1185">Reference proteome</keyword>
<gene>
    <name evidence="3" type="primary">yunB</name>
    <name evidence="3" type="ORF">EAV92_01265</name>
</gene>
<dbReference type="Pfam" id="PF09560">
    <property type="entry name" value="Spore_YunB"/>
    <property type="match status" value="1"/>
</dbReference>
<evidence type="ECO:0000313" key="3">
    <source>
        <dbReference type="EMBL" id="AYQ71338.1"/>
    </source>
</evidence>
<keyword evidence="2" id="KW-0472">Membrane</keyword>
<dbReference type="AlphaFoldDB" id="A0A3G3JSZ3"/>
<organism evidence="3 4">
    <name type="scientific">Cohnella candidum</name>
    <dbReference type="NCBI Taxonomy" id="2674991"/>
    <lineage>
        <taxon>Bacteria</taxon>
        <taxon>Bacillati</taxon>
        <taxon>Bacillota</taxon>
        <taxon>Bacilli</taxon>
        <taxon>Bacillales</taxon>
        <taxon>Paenibacillaceae</taxon>
        <taxon>Cohnella</taxon>
    </lineage>
</organism>